<dbReference type="InterPro" id="IPR042099">
    <property type="entry name" value="ANL_N_sf"/>
</dbReference>
<dbReference type="PROSITE" id="PS00455">
    <property type="entry name" value="AMP_BINDING"/>
    <property type="match status" value="1"/>
</dbReference>
<keyword evidence="4 5" id="KW-0067">ATP-binding</keyword>
<dbReference type="AlphaFoldDB" id="A0A7S0H064"/>
<dbReference type="InterPro" id="IPR032387">
    <property type="entry name" value="ACAS_N"/>
</dbReference>
<dbReference type="Pfam" id="PF00501">
    <property type="entry name" value="AMP-binding"/>
    <property type="match status" value="1"/>
</dbReference>
<evidence type="ECO:0000259" key="7">
    <source>
        <dbReference type="Pfam" id="PF00501"/>
    </source>
</evidence>
<dbReference type="NCBIfam" id="TIGR02188">
    <property type="entry name" value="Ac_CoA_lig_AcsA"/>
    <property type="match status" value="1"/>
</dbReference>
<comment type="similarity">
    <text evidence="1 5">Belongs to the ATP-dependent AMP-binding enzyme family.</text>
</comment>
<proteinExistence type="inferred from homology"/>
<accession>A0A7S0H064</accession>
<feature type="domain" description="AMP-dependent synthetase/ligase" evidence="7">
    <location>
        <begin position="84"/>
        <end position="473"/>
    </location>
</feature>
<comment type="catalytic activity">
    <reaction evidence="5">
        <text>acetate + ATP + CoA = acetyl-CoA + AMP + diphosphate</text>
        <dbReference type="Rhea" id="RHEA:23176"/>
        <dbReference type="ChEBI" id="CHEBI:30089"/>
        <dbReference type="ChEBI" id="CHEBI:30616"/>
        <dbReference type="ChEBI" id="CHEBI:33019"/>
        <dbReference type="ChEBI" id="CHEBI:57287"/>
        <dbReference type="ChEBI" id="CHEBI:57288"/>
        <dbReference type="ChEBI" id="CHEBI:456215"/>
        <dbReference type="EC" id="6.2.1.1"/>
    </reaction>
</comment>
<dbReference type="CDD" id="cd05966">
    <property type="entry name" value="ACS"/>
    <property type="match status" value="1"/>
</dbReference>
<dbReference type="EMBL" id="HBEM01013404">
    <property type="protein sequence ID" value="CAD8447810.1"/>
    <property type="molecule type" value="Transcribed_RNA"/>
</dbReference>
<dbReference type="InterPro" id="IPR000873">
    <property type="entry name" value="AMP-dep_synth/lig_dom"/>
</dbReference>
<dbReference type="PANTHER" id="PTHR24095">
    <property type="entry name" value="ACETYL-COENZYME A SYNTHETASE"/>
    <property type="match status" value="1"/>
</dbReference>
<feature type="domain" description="AMP-binding enzyme C-terminal" evidence="8">
    <location>
        <begin position="535"/>
        <end position="613"/>
    </location>
</feature>
<evidence type="ECO:0000256" key="1">
    <source>
        <dbReference type="ARBA" id="ARBA00006432"/>
    </source>
</evidence>
<evidence type="ECO:0000259" key="8">
    <source>
        <dbReference type="Pfam" id="PF13193"/>
    </source>
</evidence>
<dbReference type="Pfam" id="PF13193">
    <property type="entry name" value="AMP-binding_C"/>
    <property type="match status" value="1"/>
</dbReference>
<feature type="compositionally biased region" description="Basic and acidic residues" evidence="6">
    <location>
        <begin position="652"/>
        <end position="668"/>
    </location>
</feature>
<dbReference type="GO" id="GO:0005524">
    <property type="term" value="F:ATP binding"/>
    <property type="evidence" value="ECO:0007669"/>
    <property type="project" value="UniProtKB-UniRule"/>
</dbReference>
<dbReference type="EC" id="6.2.1.1" evidence="5"/>
<dbReference type="Pfam" id="PF16177">
    <property type="entry name" value="ACAS_N"/>
    <property type="match status" value="1"/>
</dbReference>
<organism evidence="10">
    <name type="scientific">Amorphochlora amoebiformis</name>
    <dbReference type="NCBI Taxonomy" id="1561963"/>
    <lineage>
        <taxon>Eukaryota</taxon>
        <taxon>Sar</taxon>
        <taxon>Rhizaria</taxon>
        <taxon>Cercozoa</taxon>
        <taxon>Chlorarachniophyceae</taxon>
        <taxon>Amorphochlora</taxon>
    </lineage>
</organism>
<dbReference type="Gene3D" id="3.30.300.30">
    <property type="match status" value="1"/>
</dbReference>
<evidence type="ECO:0000313" key="10">
    <source>
        <dbReference type="EMBL" id="CAD8447810.1"/>
    </source>
</evidence>
<dbReference type="InterPro" id="IPR045851">
    <property type="entry name" value="AMP-bd_C_sf"/>
</dbReference>
<dbReference type="FunFam" id="3.30.300.30:FF:000004">
    <property type="entry name" value="Acetyl-coenzyme A synthetase"/>
    <property type="match status" value="1"/>
</dbReference>
<evidence type="ECO:0000256" key="6">
    <source>
        <dbReference type="SAM" id="MobiDB-lite"/>
    </source>
</evidence>
<feature type="compositionally biased region" description="Polar residues" evidence="6">
    <location>
        <begin position="671"/>
        <end position="680"/>
    </location>
</feature>
<dbReference type="Gene3D" id="3.40.50.12780">
    <property type="entry name" value="N-terminal domain of ligase-like"/>
    <property type="match status" value="1"/>
</dbReference>
<keyword evidence="2 5" id="KW-0436">Ligase</keyword>
<dbReference type="SUPFAM" id="SSF56801">
    <property type="entry name" value="Acetyl-CoA synthetase-like"/>
    <property type="match status" value="1"/>
</dbReference>
<sequence length="689" mass="76398">MSSQEVFPPGANAVKKGPLISSMKQYKKMYERSLNDSDNFWAEMAKKQLSWYAPFTRVQQGGFKSGNVAWYLEGKLNACYNCVDRHLEKRGSQVALLWEGNDSKNIRKITYEDLLEGVCRIAGVLKDAGVKRGDCVCIYMPMVPEAAMTMLACARIGALHSVVFAGFSAEALADRIIDGGCKVVITADEGLRAKKKIALKAVVDKAVMECKEVETVLVYKHTGSKIPWHENTDKWLLDEMKKQRPYCPCAVMDSEDPLFMLYTSGSTGRPKGILHTTGGYMVWSSLTHKYVFDYQEGDVYACVADIGWITGHSYIVYGPLCNGGTSFMFESTPLFPDAGRYWDMVQRHKINSFYTAPTAIRALMKFGDDPVKKYDLSSLRVLGSVGEPINPEAWKWYYEIVGGKKCSIVDTYWQTETGGIMLTPLPGVTQTKPGSATFPFFGVEPVILSADTGERLDTKEGVEASGIVAIKRPWPGMCRTIKSDHERYFTTYLKPYASHYFTGDGGTKDKDGYFWITGRVDDVINVSGHRIGSAEVESALVEHEAVAESAVVGVDDPIKGQALFAYVTLTNAYENSIELVGALKQAVRSSIGGFARPDYILATDSLPKTRSGKIMRRLLRKIATKDKNLGDVSTLADPKVVDKLVQMRLEMDDARPSKVHKSAVESKIRHGNNSNTSTGKRPTKKQRKV</sequence>
<reference evidence="10" key="1">
    <citation type="submission" date="2021-01" db="EMBL/GenBank/DDBJ databases">
        <authorList>
            <person name="Corre E."/>
            <person name="Pelletier E."/>
            <person name="Niang G."/>
            <person name="Scheremetjew M."/>
            <person name="Finn R."/>
            <person name="Kale V."/>
            <person name="Holt S."/>
            <person name="Cochrane G."/>
            <person name="Meng A."/>
            <person name="Brown T."/>
            <person name="Cohen L."/>
        </authorList>
    </citation>
    <scope>NUCLEOTIDE SEQUENCE</scope>
    <source>
        <strain evidence="10">CCMP2058</strain>
    </source>
</reference>
<dbReference type="FunFam" id="3.40.50.12780:FF:000001">
    <property type="entry name" value="Acetyl-coenzyme A synthetase"/>
    <property type="match status" value="1"/>
</dbReference>
<dbReference type="InterPro" id="IPR025110">
    <property type="entry name" value="AMP-bd_C"/>
</dbReference>
<dbReference type="NCBIfam" id="NF001208">
    <property type="entry name" value="PRK00174.1"/>
    <property type="match status" value="1"/>
</dbReference>
<keyword evidence="3 5" id="KW-0547">Nucleotide-binding</keyword>
<dbReference type="GO" id="GO:0019427">
    <property type="term" value="P:acetyl-CoA biosynthetic process from acetate"/>
    <property type="evidence" value="ECO:0007669"/>
    <property type="project" value="InterPro"/>
</dbReference>
<evidence type="ECO:0000259" key="9">
    <source>
        <dbReference type="Pfam" id="PF16177"/>
    </source>
</evidence>
<dbReference type="GO" id="GO:0003987">
    <property type="term" value="F:acetate-CoA ligase activity"/>
    <property type="evidence" value="ECO:0007669"/>
    <property type="project" value="UniProtKB-UniRule"/>
</dbReference>
<name>A0A7S0H064_9EUKA</name>
<evidence type="ECO:0000256" key="4">
    <source>
        <dbReference type="ARBA" id="ARBA00022840"/>
    </source>
</evidence>
<dbReference type="GO" id="GO:0016208">
    <property type="term" value="F:AMP binding"/>
    <property type="evidence" value="ECO:0007669"/>
    <property type="project" value="InterPro"/>
</dbReference>
<dbReference type="InterPro" id="IPR011904">
    <property type="entry name" value="Ac_CoA_lig"/>
</dbReference>
<feature type="region of interest" description="Disordered" evidence="6">
    <location>
        <begin position="652"/>
        <end position="689"/>
    </location>
</feature>
<evidence type="ECO:0000256" key="5">
    <source>
        <dbReference type="RuleBase" id="RU361147"/>
    </source>
</evidence>
<gene>
    <name evidence="10" type="ORF">LAMO00422_LOCUS9246</name>
</gene>
<evidence type="ECO:0000256" key="3">
    <source>
        <dbReference type="ARBA" id="ARBA00022741"/>
    </source>
</evidence>
<dbReference type="InterPro" id="IPR020845">
    <property type="entry name" value="AMP-binding_CS"/>
</dbReference>
<protein>
    <recommendedName>
        <fullName evidence="5">Acetyl-coenzyme A synthetase</fullName>
        <ecNumber evidence="5">6.2.1.1</ecNumber>
    </recommendedName>
</protein>
<feature type="domain" description="Acetyl-coenzyme A synthetase N-terminal" evidence="9">
    <location>
        <begin position="26"/>
        <end position="82"/>
    </location>
</feature>
<dbReference type="PANTHER" id="PTHR24095:SF14">
    <property type="entry name" value="ACETYL-COENZYME A SYNTHETASE 1"/>
    <property type="match status" value="1"/>
</dbReference>
<evidence type="ECO:0000256" key="2">
    <source>
        <dbReference type="ARBA" id="ARBA00022598"/>
    </source>
</evidence>